<feature type="transmembrane region" description="Helical" evidence="1">
    <location>
        <begin position="56"/>
        <end position="81"/>
    </location>
</feature>
<dbReference type="InterPro" id="IPR009936">
    <property type="entry name" value="DUF1468"/>
</dbReference>
<evidence type="ECO:0000313" key="4">
    <source>
        <dbReference type="Proteomes" id="UP000311713"/>
    </source>
</evidence>
<feature type="transmembrane region" description="Helical" evidence="1">
    <location>
        <begin position="101"/>
        <end position="130"/>
    </location>
</feature>
<keyword evidence="1" id="KW-0472">Membrane</keyword>
<accession>A0A5C4UVP3</accession>
<evidence type="ECO:0000313" key="3">
    <source>
        <dbReference type="EMBL" id="TNM27545.1"/>
    </source>
</evidence>
<dbReference type="EMBL" id="VDGT01000017">
    <property type="protein sequence ID" value="TNM27545.1"/>
    <property type="molecule type" value="Genomic_DNA"/>
</dbReference>
<dbReference type="Pfam" id="PF07331">
    <property type="entry name" value="TctB"/>
    <property type="match status" value="1"/>
</dbReference>
<name>A0A5C4UVP3_9ACTN</name>
<sequence length="176" mass="17577">MGGEPPEPAPPGGAEAAASRGDWAVVALLLALGAFLAHGTATMDVPENSGSPGPRFVPVIVTVLTFVLAALMAAQVARATAGAGVRAPERSAHGEETDWRAVGVVVASFLAFTALLSPLGWLLSAALLFWGTGYALGGRRPLFDAGVALSVSAAFQLAFSAGLGLALPAGVLEGAF</sequence>
<keyword evidence="1" id="KW-0812">Transmembrane</keyword>
<proteinExistence type="predicted"/>
<comment type="caution">
    <text evidence="3">The sequence shown here is derived from an EMBL/GenBank/DDBJ whole genome shotgun (WGS) entry which is preliminary data.</text>
</comment>
<dbReference type="AlphaFoldDB" id="A0A5C4UVP3"/>
<reference evidence="3 4" key="1">
    <citation type="submission" date="2019-06" db="EMBL/GenBank/DDBJ databases">
        <title>Draft genome of Streptomyces sedi sp. JCM16909.</title>
        <authorList>
            <person name="Klykleung N."/>
            <person name="Tanasupawat S."/>
            <person name="Kudo T."/>
            <person name="Yuki M."/>
            <person name="Ohkuma M."/>
        </authorList>
    </citation>
    <scope>NUCLEOTIDE SEQUENCE [LARGE SCALE GENOMIC DNA]</scope>
    <source>
        <strain evidence="3 4">JCM 16909</strain>
    </source>
</reference>
<feature type="transmembrane region" description="Helical" evidence="1">
    <location>
        <begin position="23"/>
        <end position="44"/>
    </location>
</feature>
<gene>
    <name evidence="3" type="ORF">FH715_21055</name>
</gene>
<feature type="domain" description="DUF1468" evidence="2">
    <location>
        <begin position="25"/>
        <end position="168"/>
    </location>
</feature>
<evidence type="ECO:0000256" key="1">
    <source>
        <dbReference type="SAM" id="Phobius"/>
    </source>
</evidence>
<dbReference type="Proteomes" id="UP000311713">
    <property type="component" value="Unassembled WGS sequence"/>
</dbReference>
<keyword evidence="4" id="KW-1185">Reference proteome</keyword>
<organism evidence="3 4">
    <name type="scientific">Streptomyces sedi</name>
    <dbReference type="NCBI Taxonomy" id="555059"/>
    <lineage>
        <taxon>Bacteria</taxon>
        <taxon>Bacillati</taxon>
        <taxon>Actinomycetota</taxon>
        <taxon>Actinomycetes</taxon>
        <taxon>Kitasatosporales</taxon>
        <taxon>Streptomycetaceae</taxon>
        <taxon>Streptomyces</taxon>
    </lineage>
</organism>
<protein>
    <submittedName>
        <fullName evidence="3">Tripartite tricarboxylate transporter TctB family protein</fullName>
    </submittedName>
</protein>
<keyword evidence="1" id="KW-1133">Transmembrane helix</keyword>
<dbReference type="OrthoDB" id="5119225at2"/>
<evidence type="ECO:0000259" key="2">
    <source>
        <dbReference type="Pfam" id="PF07331"/>
    </source>
</evidence>
<feature type="transmembrane region" description="Helical" evidence="1">
    <location>
        <begin position="142"/>
        <end position="167"/>
    </location>
</feature>